<name>A0A3D8R5D1_9EURO</name>
<feature type="compositionally biased region" description="Basic residues" evidence="1">
    <location>
        <begin position="23"/>
        <end position="34"/>
    </location>
</feature>
<organism evidence="2 3">
    <name type="scientific">Aspergillus mulundensis</name>
    <dbReference type="NCBI Taxonomy" id="1810919"/>
    <lineage>
        <taxon>Eukaryota</taxon>
        <taxon>Fungi</taxon>
        <taxon>Dikarya</taxon>
        <taxon>Ascomycota</taxon>
        <taxon>Pezizomycotina</taxon>
        <taxon>Eurotiomycetes</taxon>
        <taxon>Eurotiomycetidae</taxon>
        <taxon>Eurotiales</taxon>
        <taxon>Aspergillaceae</taxon>
        <taxon>Aspergillus</taxon>
        <taxon>Aspergillus subgen. Nidulantes</taxon>
    </lineage>
</organism>
<dbReference type="GeneID" id="38119144"/>
<comment type="caution">
    <text evidence="2">The sequence shown here is derived from an EMBL/GenBank/DDBJ whole genome shotgun (WGS) entry which is preliminary data.</text>
</comment>
<protein>
    <submittedName>
        <fullName evidence="2">Uncharacterized protein</fullName>
    </submittedName>
</protein>
<dbReference type="EMBL" id="PVWQ01000011">
    <property type="protein sequence ID" value="RDW69014.1"/>
    <property type="molecule type" value="Genomic_DNA"/>
</dbReference>
<evidence type="ECO:0000256" key="1">
    <source>
        <dbReference type="SAM" id="MobiDB-lite"/>
    </source>
</evidence>
<accession>A0A3D8R5D1</accession>
<dbReference type="Proteomes" id="UP000256690">
    <property type="component" value="Unassembled WGS sequence"/>
</dbReference>
<proteinExistence type="predicted"/>
<dbReference type="RefSeq" id="XP_026600803.1">
    <property type="nucleotide sequence ID" value="XM_026750790.1"/>
</dbReference>
<evidence type="ECO:0000313" key="2">
    <source>
        <dbReference type="EMBL" id="RDW69014.1"/>
    </source>
</evidence>
<keyword evidence="3" id="KW-1185">Reference proteome</keyword>
<dbReference type="AlphaFoldDB" id="A0A3D8R5D1"/>
<reference evidence="2 3" key="1">
    <citation type="journal article" date="2018" name="IMA Fungus">
        <title>IMA Genome-F 9: Draft genome sequence of Annulohypoxylon stygium, Aspergillus mulundensis, Berkeleyomyces basicola (syn. Thielaviopsis basicola), Ceratocystis smalleyi, two Cercospora beticola strains, Coleophoma cylindrospora, Fusarium fracticaudum, Phialophora cf. hyalina, and Morchella septimelata.</title>
        <authorList>
            <person name="Wingfield B.D."/>
            <person name="Bills G.F."/>
            <person name="Dong Y."/>
            <person name="Huang W."/>
            <person name="Nel W.J."/>
            <person name="Swalarsk-Parry B.S."/>
            <person name="Vaghefi N."/>
            <person name="Wilken P.M."/>
            <person name="An Z."/>
            <person name="de Beer Z.W."/>
            <person name="De Vos L."/>
            <person name="Chen L."/>
            <person name="Duong T.A."/>
            <person name="Gao Y."/>
            <person name="Hammerbacher A."/>
            <person name="Kikkert J.R."/>
            <person name="Li Y."/>
            <person name="Li H."/>
            <person name="Li K."/>
            <person name="Li Q."/>
            <person name="Liu X."/>
            <person name="Ma X."/>
            <person name="Naidoo K."/>
            <person name="Pethybridge S.J."/>
            <person name="Sun J."/>
            <person name="Steenkamp E.T."/>
            <person name="van der Nest M.A."/>
            <person name="van Wyk S."/>
            <person name="Wingfield M.J."/>
            <person name="Xiong C."/>
            <person name="Yue Q."/>
            <person name="Zhang X."/>
        </authorList>
    </citation>
    <scope>NUCLEOTIDE SEQUENCE [LARGE SCALE GENOMIC DNA]</scope>
    <source>
        <strain evidence="2 3">DSM 5745</strain>
    </source>
</reference>
<evidence type="ECO:0000313" key="3">
    <source>
        <dbReference type="Proteomes" id="UP000256690"/>
    </source>
</evidence>
<feature type="compositionally biased region" description="Polar residues" evidence="1">
    <location>
        <begin position="8"/>
        <end position="17"/>
    </location>
</feature>
<gene>
    <name evidence="2" type="ORF">DSM5745_08774</name>
</gene>
<feature type="region of interest" description="Disordered" evidence="1">
    <location>
        <begin position="1"/>
        <end position="40"/>
    </location>
</feature>
<sequence>MVRVLTPQELSTTTPTDATVRHTERKRRLKRRGPRTAPVRSVKTSAELLDLLTAASNKADDTDYCDIVLAIPRPLHDEEETPDWVIFLTDLPTARADPAKSKARSYTTIAFPRRYWDQRTFEYRDASFTYNLIIDDKGCIFDEAFFEEYIPLGKLPKDRIGLFELTFLITPKGPNNFFIARWFAILWEDHGLTSELAVEVLTYMADYTDREWEANDKNYNEWDDMHLQKYGEDHERLPQYQRQGPMEEIDVEAILEEEARLPGIWYPPTRR</sequence>